<dbReference type="GO" id="GO:0006040">
    <property type="term" value="P:amino sugar metabolic process"/>
    <property type="evidence" value="ECO:0007669"/>
    <property type="project" value="InterPro"/>
</dbReference>
<proteinExistence type="predicted"/>
<protein>
    <submittedName>
        <fullName evidence="1">Molecular chaperone</fullName>
    </submittedName>
</protein>
<dbReference type="GO" id="GO:0016773">
    <property type="term" value="F:phosphotransferase activity, alcohol group as acceptor"/>
    <property type="evidence" value="ECO:0007669"/>
    <property type="project" value="InterPro"/>
</dbReference>
<gene>
    <name evidence="1" type="ORF">MESINF_0886</name>
</gene>
<dbReference type="Proteomes" id="UP000250796">
    <property type="component" value="Chromosome MESINF"/>
</dbReference>
<dbReference type="InterPro" id="IPR005338">
    <property type="entry name" value="Anhydro_N_Ac-Mur_kinase"/>
</dbReference>
<dbReference type="RefSeq" id="WP_169698684.1">
    <property type="nucleotide sequence ID" value="NZ_LS974202.1"/>
</dbReference>
<evidence type="ECO:0000313" key="1">
    <source>
        <dbReference type="EMBL" id="SSC12335.1"/>
    </source>
</evidence>
<reference evidence="1 2" key="1">
    <citation type="submission" date="2017-01" db="EMBL/GenBank/DDBJ databases">
        <authorList>
            <person name="Erauso G."/>
        </authorList>
    </citation>
    <scope>NUCLEOTIDE SEQUENCE [LARGE SCALE GENOMIC DNA]</scope>
    <source>
        <strain evidence="1">MESINF1</strain>
    </source>
</reference>
<sequence>MIWSNFGEILSKESRDIVGVMSGTSADGLELALTRCTGSGKRMKVELLKHSSIAFDRAFQDEVVATYNPFISGVDRVNRMNFLIGKTHARHIKSFLNSLAAPVDVIAYHGQTVYHDPADGSTLQIGEADFVSHETGLPVIFDFRKKDMVVGGEGAPLIPYLDWILFEDGTYAVNLGGIANVTYVSERFDGVIAFDSGPANCLIDLTVKKHFNVDYDRDGLIASRGKIDGSILETLIERDRDYFLRKPPKSTGREIYNENFLEGITHGKPEDLVRTLVRFTVHQLVESIRSYLPLGNEIVVTGGGALNPVMMEDLKTLSGLKVIVPDRVFLQAKEAMGMAVLAQEFLNGVGANVPSVTGAKQRVILGKLALP</sequence>
<dbReference type="Gene3D" id="3.30.420.40">
    <property type="match status" value="2"/>
</dbReference>
<dbReference type="PANTHER" id="PTHR30605:SF0">
    <property type="entry name" value="ANHYDRO-N-ACETYLMURAMIC ACID KINASE"/>
    <property type="match status" value="1"/>
</dbReference>
<dbReference type="Pfam" id="PF03702">
    <property type="entry name" value="AnmK"/>
    <property type="match status" value="1"/>
</dbReference>
<dbReference type="GO" id="GO:0005524">
    <property type="term" value="F:ATP binding"/>
    <property type="evidence" value="ECO:0007669"/>
    <property type="project" value="InterPro"/>
</dbReference>
<dbReference type="EMBL" id="LS974202">
    <property type="protein sequence ID" value="SSC12335.1"/>
    <property type="molecule type" value="Genomic_DNA"/>
</dbReference>
<dbReference type="GO" id="GO:0009254">
    <property type="term" value="P:peptidoglycan turnover"/>
    <property type="evidence" value="ECO:0007669"/>
    <property type="project" value="InterPro"/>
</dbReference>
<dbReference type="NCBIfam" id="NF007148">
    <property type="entry name" value="PRK09585.3-2"/>
    <property type="match status" value="1"/>
</dbReference>
<keyword evidence="2" id="KW-1185">Reference proteome</keyword>
<dbReference type="KEGG" id="minf:MESINF_0886"/>
<evidence type="ECO:0000313" key="2">
    <source>
        <dbReference type="Proteomes" id="UP000250796"/>
    </source>
</evidence>
<name>A0A7Z7LE49_9BACT</name>
<dbReference type="SUPFAM" id="SSF53067">
    <property type="entry name" value="Actin-like ATPase domain"/>
    <property type="match status" value="1"/>
</dbReference>
<dbReference type="AlphaFoldDB" id="A0A7Z7LE49"/>
<accession>A0A7Z7LE49</accession>
<dbReference type="InterPro" id="IPR043129">
    <property type="entry name" value="ATPase_NBD"/>
</dbReference>
<dbReference type="PANTHER" id="PTHR30605">
    <property type="entry name" value="ANHYDRO-N-ACETYLMURAMIC ACID KINASE"/>
    <property type="match status" value="1"/>
</dbReference>
<organism evidence="1 2">
    <name type="scientific">Mesotoga infera</name>
    <dbReference type="NCBI Taxonomy" id="1236046"/>
    <lineage>
        <taxon>Bacteria</taxon>
        <taxon>Thermotogati</taxon>
        <taxon>Thermotogota</taxon>
        <taxon>Thermotogae</taxon>
        <taxon>Kosmotogales</taxon>
        <taxon>Kosmotogaceae</taxon>
        <taxon>Mesotoga</taxon>
    </lineage>
</organism>